<dbReference type="InterPro" id="IPR050301">
    <property type="entry name" value="NTE"/>
</dbReference>
<dbReference type="GO" id="GO:0016042">
    <property type="term" value="P:lipid catabolic process"/>
    <property type="evidence" value="ECO:0007669"/>
    <property type="project" value="UniProtKB-KW"/>
</dbReference>
<evidence type="ECO:0000256" key="2">
    <source>
        <dbReference type="ARBA" id="ARBA00022692"/>
    </source>
</evidence>
<feature type="compositionally biased region" description="Basic and acidic residues" evidence="8">
    <location>
        <begin position="713"/>
        <end position="737"/>
    </location>
</feature>
<comment type="caution">
    <text evidence="10">The sequence shown here is derived from an EMBL/GenBank/DDBJ whole genome shotgun (WGS) entry which is preliminary data.</text>
</comment>
<keyword evidence="11" id="KW-1185">Reference proteome</keyword>
<dbReference type="Gene3D" id="3.40.1090.10">
    <property type="entry name" value="Cytosolic phospholipase A2 catalytic domain"/>
    <property type="match status" value="1"/>
</dbReference>
<dbReference type="InterPro" id="IPR021771">
    <property type="entry name" value="Triacylglycerol_lipase_N"/>
</dbReference>
<accession>V5FEL4</accession>
<evidence type="ECO:0000256" key="1">
    <source>
        <dbReference type="ARBA" id="ARBA00002682"/>
    </source>
</evidence>
<evidence type="ECO:0000256" key="4">
    <source>
        <dbReference type="ARBA" id="ARBA00022963"/>
    </source>
</evidence>
<keyword evidence="6" id="KW-0443">Lipid metabolism</keyword>
<dbReference type="EMBL" id="BAUL01000140">
    <property type="protein sequence ID" value="GAD95854.1"/>
    <property type="molecule type" value="Genomic_DNA"/>
</dbReference>
<evidence type="ECO:0000256" key="3">
    <source>
        <dbReference type="ARBA" id="ARBA00022801"/>
    </source>
</evidence>
<organism evidence="10 11">
    <name type="scientific">Byssochlamys spectabilis (strain No. 5 / NBRC 109023)</name>
    <name type="common">Paecilomyces variotii</name>
    <dbReference type="NCBI Taxonomy" id="1356009"/>
    <lineage>
        <taxon>Eukaryota</taxon>
        <taxon>Fungi</taxon>
        <taxon>Dikarya</taxon>
        <taxon>Ascomycota</taxon>
        <taxon>Pezizomycotina</taxon>
        <taxon>Eurotiomycetes</taxon>
        <taxon>Eurotiomycetidae</taxon>
        <taxon>Eurotiales</taxon>
        <taxon>Thermoascaceae</taxon>
        <taxon>Paecilomyces</taxon>
    </lineage>
</organism>
<sequence length="1209" mass="137166">MGMLADVAEFWKTKILSWWISRSPRDALLNKIATAETFDEWQEAAFRLDELLSHDLCLPGNSQRLAYGYRRRQNPVSKHYDYRLIVGRLEAIVHSREEDDVLTLVNLLRSGLVRNLGNIASPKLFNHAYAGTKLLIDDYITQVAHSIKYIAALETYPIHDSGFTSQAKLELLHDARQAFGRSTLVLQGGSIFGLCHLGVVKALHLQGLLPRIVTGTATGALVAALVGVHTEDELLEFLDGDNLDLTAFDRVRKPDPSRDVNGITVNEQEGWAETLKRRVRRFLREGSFFDIRILEQCVRANVGDMTFEEAYKKSKRILNITVATSAKSGFPNLLNYLTAPNVLIWSAALASNASTTSLYYPVKLYCKDESGAIIPWPHSEDIVFKSWRQTTYTDRESPLARIAELFNVNHFIVSQARPYVVPFLRSDLQRPDQRQGNLSQSIMRLILVEVFHRLKQLDYLGLLPTGLRRLLIDETIPGPNLTILPDLSLADLTKLLQRPTKEGLRYWILRGERGVWPTVSALKVRCAVEIELDKGYQVVRRRRDSSSEPGPTQLTEPTGLDDAEDDEQEKEMSGIRRRRALSFDIAQEGGPAMPESESPGKEFLYDYQILLKPANMTRQGVVAVFKLKRNKKEIARLSDGLGERKISLGQMIAEAFPDEESLFRDEEDDMQDWVGFDDGQAESFEPVGPSGPAGSAVEAPPSNEASESTPALTEEHSSSQDAAKPAEDDTPEEKQKELNVVHPWNIVDYHLYLTCIENGRGEHTKRHCMYLFDGSWCRPFPYCNFFDDEGEKGDAFSPEKVGHAPQLLFEILPIAGRGPYFNGVKYLLGFDWNAQKIFARRFPWIPDEVEDIWTVWEEGQMVYQFSILELQHMMRASLNAWDGSIDVTCLSSSEHCLIKGLSDGPGMEMVIIIQCCQWIADMAEVFWNNEDEIRWVKDELIGISHEWRLVLQRASHRAWFALEDGMPKEGEARKSLMAKVISDLYTFNQSRILENMDDYSWHAPSQETCERIRQLCWDQYREEAMERIQRRYEYFFSPTNSLFRSSSPAKTLENIVGRAGRLTTLTASFLNPPRTPPPIEPLWMPPSPSSDESDESGEIVSAVEEKYDNQYDGIRLCAMLSVLTGFVEQNPALDIPHHRRRLGALMDYMGLSLVNREPPRAERSVAEQKRDSGFGYSEEEWGEAMAETEQSNGNFVAHVPALLPSPLLD</sequence>
<dbReference type="CDD" id="cd07229">
    <property type="entry name" value="Pat_TGL3_like"/>
    <property type="match status" value="1"/>
</dbReference>
<dbReference type="AlphaFoldDB" id="V5FEL4"/>
<dbReference type="HOGENOM" id="CLU_269910_0_0_1"/>
<dbReference type="PANTHER" id="PTHR14226:SF44">
    <property type="entry name" value="TRIACYLGLYCEROL LIPASE 3"/>
    <property type="match status" value="1"/>
</dbReference>
<feature type="region of interest" description="Disordered" evidence="8">
    <location>
        <begin position="540"/>
        <end position="575"/>
    </location>
</feature>
<feature type="region of interest" description="Disordered" evidence="8">
    <location>
        <begin position="673"/>
        <end position="737"/>
    </location>
</feature>
<dbReference type="GO" id="GO:0006641">
    <property type="term" value="P:triglyceride metabolic process"/>
    <property type="evidence" value="ECO:0007669"/>
    <property type="project" value="UniProtKB-ARBA"/>
</dbReference>
<dbReference type="eggNOG" id="KOG2214">
    <property type="taxonomic scope" value="Eukaryota"/>
</dbReference>
<name>V5FEL4_BYSSN</name>
<gene>
    <name evidence="10" type="ORF">PVAR5_4500</name>
</gene>
<dbReference type="InterPro" id="IPR002641">
    <property type="entry name" value="PNPLA_dom"/>
</dbReference>
<feature type="region of interest" description="Disordered" evidence="8">
    <location>
        <begin position="1074"/>
        <end position="1096"/>
    </location>
</feature>
<dbReference type="Pfam" id="PF11815">
    <property type="entry name" value="DUF3336"/>
    <property type="match status" value="1"/>
</dbReference>
<dbReference type="GO" id="GO:0004806">
    <property type="term" value="F:triacylglycerol lipase activity"/>
    <property type="evidence" value="ECO:0007669"/>
    <property type="project" value="InterPro"/>
</dbReference>
<dbReference type="OrthoDB" id="10049244at2759"/>
<comment type="function">
    <text evidence="1">Probable lipid hydrolase.</text>
</comment>
<feature type="compositionally biased region" description="Basic and acidic residues" evidence="8">
    <location>
        <begin position="1158"/>
        <end position="1172"/>
    </location>
</feature>
<evidence type="ECO:0000256" key="5">
    <source>
        <dbReference type="ARBA" id="ARBA00022989"/>
    </source>
</evidence>
<dbReference type="InterPro" id="IPR016035">
    <property type="entry name" value="Acyl_Trfase/lysoPLipase"/>
</dbReference>
<evidence type="ECO:0000256" key="8">
    <source>
        <dbReference type="SAM" id="MobiDB-lite"/>
    </source>
</evidence>
<protein>
    <submittedName>
        <fullName evidence="10">Patatin-like serine hydrolase</fullName>
    </submittedName>
</protein>
<feature type="compositionally biased region" description="Acidic residues" evidence="8">
    <location>
        <begin position="559"/>
        <end position="569"/>
    </location>
</feature>
<feature type="compositionally biased region" description="Pro residues" evidence="8">
    <location>
        <begin position="1074"/>
        <end position="1088"/>
    </location>
</feature>
<dbReference type="PANTHER" id="PTHR14226">
    <property type="entry name" value="NEUROPATHY TARGET ESTERASE/SWISS CHEESE D.MELANOGASTER"/>
    <property type="match status" value="1"/>
</dbReference>
<reference evidence="11" key="1">
    <citation type="journal article" date="2014" name="Genome Announc.">
        <title>Draft genome sequence of the formaldehyde-resistant fungus Byssochlamys spectabilis No. 5 (anamorph Paecilomyces variotii No. 5) (NBRC109023).</title>
        <authorList>
            <person name="Oka T."/>
            <person name="Ekino K."/>
            <person name="Fukuda K."/>
            <person name="Nomura Y."/>
        </authorList>
    </citation>
    <scope>NUCLEOTIDE SEQUENCE [LARGE SCALE GENOMIC DNA]</scope>
    <source>
        <strain evidence="11">No. 5 / NBRC 109023</strain>
    </source>
</reference>
<keyword evidence="5" id="KW-1133">Transmembrane helix</keyword>
<keyword evidence="3 10" id="KW-0378">Hydrolase</keyword>
<feature type="compositionally biased region" description="Polar residues" evidence="8">
    <location>
        <begin position="547"/>
        <end position="556"/>
    </location>
</feature>
<evidence type="ECO:0000313" key="11">
    <source>
        <dbReference type="Proteomes" id="UP000018001"/>
    </source>
</evidence>
<dbReference type="Proteomes" id="UP000018001">
    <property type="component" value="Unassembled WGS sequence"/>
</dbReference>
<evidence type="ECO:0000259" key="9">
    <source>
        <dbReference type="PROSITE" id="PS51635"/>
    </source>
</evidence>
<feature type="region of interest" description="Disordered" evidence="8">
    <location>
        <begin position="1158"/>
        <end position="1177"/>
    </location>
</feature>
<proteinExistence type="predicted"/>
<dbReference type="SUPFAM" id="SSF52151">
    <property type="entry name" value="FabD/lysophospholipase-like"/>
    <property type="match status" value="1"/>
</dbReference>
<dbReference type="Pfam" id="PF01734">
    <property type="entry name" value="Patatin"/>
    <property type="match status" value="1"/>
</dbReference>
<comment type="caution">
    <text evidence="7">Lacks conserved residue(s) required for the propagation of feature annotation.</text>
</comment>
<keyword evidence="4" id="KW-0442">Lipid degradation</keyword>
<keyword evidence="5" id="KW-0472">Membrane</keyword>
<dbReference type="PROSITE" id="PS51635">
    <property type="entry name" value="PNPLA"/>
    <property type="match status" value="1"/>
</dbReference>
<dbReference type="InParanoid" id="V5FEL4"/>
<keyword evidence="2" id="KW-0812">Transmembrane</keyword>
<feature type="domain" description="PNPLA" evidence="9">
    <location>
        <begin position="184"/>
        <end position="382"/>
    </location>
</feature>
<evidence type="ECO:0000256" key="7">
    <source>
        <dbReference type="PROSITE-ProRule" id="PRU01161"/>
    </source>
</evidence>
<evidence type="ECO:0000256" key="6">
    <source>
        <dbReference type="ARBA" id="ARBA00023098"/>
    </source>
</evidence>
<evidence type="ECO:0000313" key="10">
    <source>
        <dbReference type="EMBL" id="GAD95854.1"/>
    </source>
</evidence>